<dbReference type="SUPFAM" id="SSF53137">
    <property type="entry name" value="Translational machinery components"/>
    <property type="match status" value="1"/>
</dbReference>
<sequence length="377" mass="42548">MKQLGRHIEKDFAGNVRLQPEEPEDMWHLYNLISAGDRIRASTLRKVQSESSTGSVASQRVRITLSLVVEDVEFDGQAHRVLVKGRNNEENKFVKLGQYHTIDLELDKPVTIAKDEWDSIDLERIDSACNLAKRAEIAAVVLQEGLAHVCLLTEHMTVVRQRIEVSVPRKRKGSSSNHDKALNRFLEQIYQAILRHIDFSVVKCVLVASPGFFKDQLYEYIFAEAVRTDQRALIDNKSKFVVAHCSSGHKHALTELLLDPSIQSKLSDTKFAAETRALDRFHKMLQDDPDRACYGATHVLHAANIGAIDTLMIADTLFRSHDVATRKKYIWLVHHVRRNGGTALIYSTMHVTGEQLKNLTGVAAILSFPVPELDDIQ</sequence>
<dbReference type="FunFam" id="3.30.420.60:FF:000002">
    <property type="entry name" value="Protein pelota homolog"/>
    <property type="match status" value="1"/>
</dbReference>
<dbReference type="InterPro" id="IPR042226">
    <property type="entry name" value="eFR1_2_sf"/>
</dbReference>
<dbReference type="InterPro" id="IPR005140">
    <property type="entry name" value="eRF1_Pelota-like_N"/>
</dbReference>
<evidence type="ECO:0000313" key="9">
    <source>
        <dbReference type="Proteomes" id="UP000193411"/>
    </source>
</evidence>
<evidence type="ECO:0000256" key="1">
    <source>
        <dbReference type="ARBA" id="ARBA00001968"/>
    </source>
</evidence>
<dbReference type="SUPFAM" id="SSF55315">
    <property type="entry name" value="L30e-like"/>
    <property type="match status" value="1"/>
</dbReference>
<dbReference type="PANTHER" id="PTHR10853">
    <property type="entry name" value="PELOTA"/>
    <property type="match status" value="1"/>
</dbReference>
<dbReference type="OrthoDB" id="10249111at2759"/>
<protein>
    <recommendedName>
        <fullName evidence="6">Protein DOM34 homolog</fullName>
    </recommendedName>
</protein>
<dbReference type="GO" id="GO:0071025">
    <property type="term" value="P:RNA surveillance"/>
    <property type="evidence" value="ECO:0007669"/>
    <property type="project" value="InterPro"/>
</dbReference>
<evidence type="ECO:0000256" key="4">
    <source>
        <dbReference type="ARBA" id="ARBA00022490"/>
    </source>
</evidence>
<comment type="cofactor">
    <cofactor evidence="1 6">
        <name>a divalent metal cation</name>
        <dbReference type="ChEBI" id="CHEBI:60240"/>
    </cofactor>
</comment>
<comment type="function">
    <text evidence="6">Component of the Dom34-Hbs1 complex, a complex that recognizes stalled ribosomes and triggers the No-Go Decay (NGD) pathway (PubMed:20890290). In the Dom34-Hbs1 complex, dom34 recognizes ribosomes stalled at the 3' end of an mRNA and engages stalled ribosomes by destabilizing mRNA in the mRNA channel. Following ribosome-binding, the Dom34-Hbs1 complex promotes the disassembly of stalled ribosomes, followed by degradation of damaged mRNAs as part of the NGD pathway.</text>
</comment>
<dbReference type="EMBL" id="MCFL01000029">
    <property type="protein sequence ID" value="ORZ34393.1"/>
    <property type="molecule type" value="Genomic_DNA"/>
</dbReference>
<dbReference type="GO" id="GO:0070966">
    <property type="term" value="P:nuclear-transcribed mRNA catabolic process, no-go decay"/>
    <property type="evidence" value="ECO:0007669"/>
    <property type="project" value="InterPro"/>
</dbReference>
<name>A0A1Y2HL20_9FUNG</name>
<feature type="domain" description="eRF1/Pelota-like N-terminal" evidence="7">
    <location>
        <begin position="1"/>
        <end position="130"/>
    </location>
</feature>
<dbReference type="GO" id="GO:0070481">
    <property type="term" value="P:nuclear-transcribed mRNA catabolic process, non-stop decay"/>
    <property type="evidence" value="ECO:0007669"/>
    <property type="project" value="InterPro"/>
</dbReference>
<keyword evidence="4 6" id="KW-0963">Cytoplasm</keyword>
<dbReference type="GO" id="GO:0032790">
    <property type="term" value="P:ribosome disassembly"/>
    <property type="evidence" value="ECO:0007669"/>
    <property type="project" value="TreeGrafter"/>
</dbReference>
<evidence type="ECO:0000256" key="5">
    <source>
        <dbReference type="ARBA" id="ARBA00022723"/>
    </source>
</evidence>
<comment type="caution">
    <text evidence="8">The sequence shown here is derived from an EMBL/GenBank/DDBJ whole genome shotgun (WGS) entry which is preliminary data.</text>
</comment>
<dbReference type="InterPro" id="IPR029064">
    <property type="entry name" value="Ribosomal_eL30-like_sf"/>
</dbReference>
<dbReference type="PANTHER" id="PTHR10853:SF0">
    <property type="entry name" value="PROTEIN PELOTA HOMOLOG"/>
    <property type="match status" value="1"/>
</dbReference>
<organism evidence="8 9">
    <name type="scientific">Catenaria anguillulae PL171</name>
    <dbReference type="NCBI Taxonomy" id="765915"/>
    <lineage>
        <taxon>Eukaryota</taxon>
        <taxon>Fungi</taxon>
        <taxon>Fungi incertae sedis</taxon>
        <taxon>Blastocladiomycota</taxon>
        <taxon>Blastocladiomycetes</taxon>
        <taxon>Blastocladiales</taxon>
        <taxon>Catenariaceae</taxon>
        <taxon>Catenaria</taxon>
    </lineage>
</organism>
<comment type="similarity">
    <text evidence="3 6">Belongs to the eukaryotic release factor 1 family. Pelota subfamily.</text>
</comment>
<keyword evidence="5 6" id="KW-0479">Metal-binding</keyword>
<dbReference type="AlphaFoldDB" id="A0A1Y2HL20"/>
<dbReference type="Pfam" id="PF03465">
    <property type="entry name" value="eRF1_3"/>
    <property type="match status" value="1"/>
</dbReference>
<dbReference type="SMART" id="SM01194">
    <property type="entry name" value="eRF1_1"/>
    <property type="match status" value="1"/>
</dbReference>
<dbReference type="STRING" id="765915.A0A1Y2HL20"/>
<gene>
    <name evidence="8" type="ORF">BCR44DRAFT_128011</name>
</gene>
<keyword evidence="9" id="KW-1185">Reference proteome</keyword>
<dbReference type="Pfam" id="PF26356">
    <property type="entry name" value="Pelota_N"/>
    <property type="match status" value="1"/>
</dbReference>
<evidence type="ECO:0000259" key="7">
    <source>
        <dbReference type="SMART" id="SM01194"/>
    </source>
</evidence>
<dbReference type="InterPro" id="IPR005141">
    <property type="entry name" value="eRF1_2"/>
</dbReference>
<dbReference type="InterPro" id="IPR005142">
    <property type="entry name" value="eRF1_3"/>
</dbReference>
<evidence type="ECO:0000256" key="6">
    <source>
        <dbReference type="RuleBase" id="RU362019"/>
    </source>
</evidence>
<dbReference type="FunFam" id="3.30.1330.30:FF:000008">
    <property type="entry name" value="Protein pelota homolog"/>
    <property type="match status" value="1"/>
</dbReference>
<dbReference type="SUPFAM" id="SSF159065">
    <property type="entry name" value="Dom34/Pelota N-terminal domain-like"/>
    <property type="match status" value="1"/>
</dbReference>
<dbReference type="Pfam" id="PF03464">
    <property type="entry name" value="eRF1_2"/>
    <property type="match status" value="1"/>
</dbReference>
<dbReference type="Gene3D" id="2.30.30.870">
    <property type="entry name" value="Pelota, domain A"/>
    <property type="match status" value="1"/>
</dbReference>
<evidence type="ECO:0000256" key="2">
    <source>
        <dbReference type="ARBA" id="ARBA00004496"/>
    </source>
</evidence>
<reference evidence="8 9" key="1">
    <citation type="submission" date="2016-07" db="EMBL/GenBank/DDBJ databases">
        <title>Pervasive Adenine N6-methylation of Active Genes in Fungi.</title>
        <authorList>
            <consortium name="DOE Joint Genome Institute"/>
            <person name="Mondo S.J."/>
            <person name="Dannebaum R.O."/>
            <person name="Kuo R.C."/>
            <person name="Labutti K."/>
            <person name="Haridas S."/>
            <person name="Kuo A."/>
            <person name="Salamov A."/>
            <person name="Ahrendt S.R."/>
            <person name="Lipzen A."/>
            <person name="Sullivan W."/>
            <person name="Andreopoulos W.B."/>
            <person name="Clum A."/>
            <person name="Lindquist E."/>
            <person name="Daum C."/>
            <person name="Ramamoorthy G.K."/>
            <person name="Gryganskyi A."/>
            <person name="Culley D."/>
            <person name="Magnuson J.K."/>
            <person name="James T.Y."/>
            <person name="O'Malley M.A."/>
            <person name="Stajich J.E."/>
            <person name="Spatafora J.W."/>
            <person name="Visel A."/>
            <person name="Grigoriev I.V."/>
        </authorList>
    </citation>
    <scope>NUCLEOTIDE SEQUENCE [LARGE SCALE GENOMIC DNA]</scope>
    <source>
        <strain evidence="8 9">PL171</strain>
    </source>
</reference>
<evidence type="ECO:0000313" key="8">
    <source>
        <dbReference type="EMBL" id="ORZ34393.1"/>
    </source>
</evidence>
<dbReference type="InterPro" id="IPR038069">
    <property type="entry name" value="Pelota/DOM34_N"/>
</dbReference>
<evidence type="ECO:0000256" key="3">
    <source>
        <dbReference type="ARBA" id="ARBA00009504"/>
    </source>
</evidence>
<accession>A0A1Y2HL20</accession>
<dbReference type="FunFam" id="2.30.30.870:FF:000001">
    <property type="entry name" value="Protein pelota homolog"/>
    <property type="match status" value="1"/>
</dbReference>
<dbReference type="NCBIfam" id="TIGR00111">
    <property type="entry name" value="pelota"/>
    <property type="match status" value="1"/>
</dbReference>
<dbReference type="GO" id="GO:0005737">
    <property type="term" value="C:cytoplasm"/>
    <property type="evidence" value="ECO:0007669"/>
    <property type="project" value="UniProtKB-SubCell"/>
</dbReference>
<dbReference type="InterPro" id="IPR058547">
    <property type="entry name" value="Pelota_N"/>
</dbReference>
<dbReference type="GO" id="GO:0070651">
    <property type="term" value="P:nonfunctional rRNA decay"/>
    <property type="evidence" value="ECO:0007669"/>
    <property type="project" value="TreeGrafter"/>
</dbReference>
<comment type="subcellular location">
    <subcellularLocation>
        <location evidence="2 6">Cytoplasm</location>
    </subcellularLocation>
</comment>
<dbReference type="Gene3D" id="3.30.1330.30">
    <property type="match status" value="1"/>
</dbReference>
<proteinExistence type="inferred from homology"/>
<dbReference type="InterPro" id="IPR004405">
    <property type="entry name" value="TF_pelota"/>
</dbReference>
<dbReference type="Gene3D" id="3.30.420.60">
    <property type="entry name" value="eRF1 domain 2"/>
    <property type="match status" value="1"/>
</dbReference>
<dbReference type="Proteomes" id="UP000193411">
    <property type="component" value="Unassembled WGS sequence"/>
</dbReference>
<dbReference type="GO" id="GO:0046872">
    <property type="term" value="F:metal ion binding"/>
    <property type="evidence" value="ECO:0007669"/>
    <property type="project" value="UniProtKB-KW"/>
</dbReference>